<comment type="caution">
    <text evidence="1">The sequence shown here is derived from an EMBL/GenBank/DDBJ whole genome shotgun (WGS) entry which is preliminary data.</text>
</comment>
<evidence type="ECO:0000313" key="2">
    <source>
        <dbReference type="Proteomes" id="UP000094828"/>
    </source>
</evidence>
<accession>A0A1C3E576</accession>
<dbReference type="EMBL" id="LYDR01000152">
    <property type="protein sequence ID" value="ODA28363.1"/>
    <property type="molecule type" value="Genomic_DNA"/>
</dbReference>
<organism evidence="1 2">
    <name type="scientific">Planctopirus hydrillae</name>
    <dbReference type="NCBI Taxonomy" id="1841610"/>
    <lineage>
        <taxon>Bacteria</taxon>
        <taxon>Pseudomonadati</taxon>
        <taxon>Planctomycetota</taxon>
        <taxon>Planctomycetia</taxon>
        <taxon>Planctomycetales</taxon>
        <taxon>Planctomycetaceae</taxon>
        <taxon>Planctopirus</taxon>
    </lineage>
</organism>
<reference evidence="1 2" key="1">
    <citation type="submission" date="2016-05" db="EMBL/GenBank/DDBJ databases">
        <title>Genomic and physiological characterization of Planctopirus sp. isolated from fresh water lake.</title>
        <authorList>
            <person name="Subhash Y."/>
            <person name="Ramana C."/>
        </authorList>
    </citation>
    <scope>NUCLEOTIDE SEQUENCE [LARGE SCALE GENOMIC DNA]</scope>
    <source>
        <strain evidence="1 2">JC280</strain>
    </source>
</reference>
<dbReference type="Proteomes" id="UP000094828">
    <property type="component" value="Unassembled WGS sequence"/>
</dbReference>
<sequence length="69" mass="7200">MRKLTFLAEAACAWLVWELVALPAADCVIESIFSEAAALPDDAGEPPVSVSTVGEFDDADVSVKGITSC</sequence>
<gene>
    <name evidence="1" type="ORF">A6X21_11505</name>
</gene>
<dbReference type="AlphaFoldDB" id="A0A1C3E576"/>
<name>A0A1C3E576_9PLAN</name>
<evidence type="ECO:0000313" key="1">
    <source>
        <dbReference type="EMBL" id="ODA28363.1"/>
    </source>
</evidence>
<keyword evidence="2" id="KW-1185">Reference proteome</keyword>
<protein>
    <submittedName>
        <fullName evidence="1">Uncharacterized protein</fullName>
    </submittedName>
</protein>
<proteinExistence type="predicted"/>